<feature type="signal peptide" evidence="1">
    <location>
        <begin position="1"/>
        <end position="16"/>
    </location>
</feature>
<gene>
    <name evidence="2" type="ORF">RHO25_011450</name>
</gene>
<dbReference type="RefSeq" id="XP_065459487.1">
    <property type="nucleotide sequence ID" value="XM_065603415.1"/>
</dbReference>
<evidence type="ECO:0000313" key="2">
    <source>
        <dbReference type="EMBL" id="WPB06790.1"/>
    </source>
</evidence>
<accession>A0ABZ0P4S0</accession>
<dbReference type="EMBL" id="CP134191">
    <property type="protein sequence ID" value="WPB06790.1"/>
    <property type="molecule type" value="Genomic_DNA"/>
</dbReference>
<keyword evidence="1" id="KW-0732">Signal</keyword>
<dbReference type="Proteomes" id="UP001302367">
    <property type="component" value="Chromosome 8"/>
</dbReference>
<reference evidence="2 3" key="1">
    <citation type="submission" date="2023-09" db="EMBL/GenBank/DDBJ databases">
        <title>Complete-Gapless Cercospora beticola genome.</title>
        <authorList>
            <person name="Wyatt N.A."/>
            <person name="Spanner R.E."/>
            <person name="Bolton M.D."/>
        </authorList>
    </citation>
    <scope>NUCLEOTIDE SEQUENCE [LARGE SCALE GENOMIC DNA]</scope>
    <source>
        <strain evidence="2">Cb09-40</strain>
    </source>
</reference>
<dbReference type="GeneID" id="90644758"/>
<protein>
    <submittedName>
        <fullName evidence="2">Uncharacterized protein</fullName>
    </submittedName>
</protein>
<evidence type="ECO:0000313" key="3">
    <source>
        <dbReference type="Proteomes" id="UP001302367"/>
    </source>
</evidence>
<proteinExistence type="predicted"/>
<organism evidence="2 3">
    <name type="scientific">Cercospora beticola</name>
    <name type="common">Sugarbeet leaf spot fungus</name>
    <dbReference type="NCBI Taxonomy" id="122368"/>
    <lineage>
        <taxon>Eukaryota</taxon>
        <taxon>Fungi</taxon>
        <taxon>Dikarya</taxon>
        <taxon>Ascomycota</taxon>
        <taxon>Pezizomycotina</taxon>
        <taxon>Dothideomycetes</taxon>
        <taxon>Dothideomycetidae</taxon>
        <taxon>Mycosphaerellales</taxon>
        <taxon>Mycosphaerellaceae</taxon>
        <taxon>Cercospora</taxon>
    </lineage>
</organism>
<evidence type="ECO:0000256" key="1">
    <source>
        <dbReference type="SAM" id="SignalP"/>
    </source>
</evidence>
<feature type="chain" id="PRO_5046566882" evidence="1">
    <location>
        <begin position="17"/>
        <end position="92"/>
    </location>
</feature>
<keyword evidence="3" id="KW-1185">Reference proteome</keyword>
<sequence>MKFLAITSLLAGMAFASPSPKFDAHIIERGDAYERLGNILNERDCVYTKSECKGLLGPMPVNFVSLAFPLQRLGTKPPDHFILAFKGIKSSY</sequence>
<name>A0ABZ0P4S0_CERBT</name>